<accession>A0ABT7SD36</accession>
<evidence type="ECO:0000256" key="4">
    <source>
        <dbReference type="SAM" id="SignalP"/>
    </source>
</evidence>
<evidence type="ECO:0000256" key="3">
    <source>
        <dbReference type="ARBA" id="ARBA00022729"/>
    </source>
</evidence>
<evidence type="ECO:0000313" key="6">
    <source>
        <dbReference type="Proteomes" id="UP001529338"/>
    </source>
</evidence>
<evidence type="ECO:0000256" key="2">
    <source>
        <dbReference type="ARBA" id="ARBA00022723"/>
    </source>
</evidence>
<dbReference type="RefSeq" id="WP_289453694.1">
    <property type="nucleotide sequence ID" value="NZ_JAUCGQ010000001.1"/>
</dbReference>
<gene>
    <name evidence="5" type="primary">modA</name>
    <name evidence="5" type="ORF">QRT04_04060</name>
</gene>
<dbReference type="EMBL" id="JAUCGQ010000001">
    <property type="protein sequence ID" value="MDM7854097.1"/>
    <property type="molecule type" value="Genomic_DNA"/>
</dbReference>
<evidence type="ECO:0000313" key="5">
    <source>
        <dbReference type="EMBL" id="MDM7854097.1"/>
    </source>
</evidence>
<dbReference type="PROSITE" id="PS51257">
    <property type="entry name" value="PROKAR_LIPOPROTEIN"/>
    <property type="match status" value="1"/>
</dbReference>
<evidence type="ECO:0000256" key="1">
    <source>
        <dbReference type="ARBA" id="ARBA00009175"/>
    </source>
</evidence>
<feature type="chain" id="PRO_5045289989" evidence="4">
    <location>
        <begin position="31"/>
        <end position="285"/>
    </location>
</feature>
<dbReference type="InterPro" id="IPR050682">
    <property type="entry name" value="ModA/WtpA"/>
</dbReference>
<dbReference type="Gene3D" id="3.40.190.10">
    <property type="entry name" value="Periplasmic binding protein-like II"/>
    <property type="match status" value="2"/>
</dbReference>
<keyword evidence="6" id="KW-1185">Reference proteome</keyword>
<dbReference type="PANTHER" id="PTHR30632">
    <property type="entry name" value="MOLYBDATE-BINDING PERIPLASMIC PROTEIN"/>
    <property type="match status" value="1"/>
</dbReference>
<dbReference type="PIRSF" id="PIRSF004846">
    <property type="entry name" value="ModA"/>
    <property type="match status" value="1"/>
</dbReference>
<sequence>MSRRRPGPARTSRGRLLGALAATVAVALLAAGCSSGSGSTGAAGSTTAGASADLTGSLDVFAAASLKGAFDELAQRFGAAHPGVTVKPVDYDGSSTLATQLTGGAKADVFAAADTTTMQTVVDAGLTQGDPTVFTTNSLQIAVAPGNPKNVHSLADLATLSTDGGKVVICAPEVPCGNATTTALDAAGVTLQPASQEQNVTAVLTKVVAGEADAGLVYRTDVQSAAGKVDGVDFPEAAQAINHYPIAELAAGTRSGDDATAAAFVRYVLGPDGQAVLKERGFVAP</sequence>
<dbReference type="PANTHER" id="PTHR30632:SF0">
    <property type="entry name" value="SULFATE-BINDING PROTEIN"/>
    <property type="match status" value="1"/>
</dbReference>
<protein>
    <submittedName>
        <fullName evidence="5">Molybdate ABC transporter substrate-binding protein</fullName>
    </submittedName>
</protein>
<keyword evidence="3 4" id="KW-0732">Signal</keyword>
<dbReference type="InterPro" id="IPR005950">
    <property type="entry name" value="ModA"/>
</dbReference>
<keyword evidence="2" id="KW-0479">Metal-binding</keyword>
<dbReference type="Proteomes" id="UP001529338">
    <property type="component" value="Unassembled WGS sequence"/>
</dbReference>
<dbReference type="Pfam" id="PF13531">
    <property type="entry name" value="SBP_bac_11"/>
    <property type="match status" value="1"/>
</dbReference>
<organism evidence="5 6">
    <name type="scientific">Cellulomonas alba</name>
    <dbReference type="NCBI Taxonomy" id="3053467"/>
    <lineage>
        <taxon>Bacteria</taxon>
        <taxon>Bacillati</taxon>
        <taxon>Actinomycetota</taxon>
        <taxon>Actinomycetes</taxon>
        <taxon>Micrococcales</taxon>
        <taxon>Cellulomonadaceae</taxon>
        <taxon>Cellulomonas</taxon>
    </lineage>
</organism>
<comment type="caution">
    <text evidence="5">The sequence shown here is derived from an EMBL/GenBank/DDBJ whole genome shotgun (WGS) entry which is preliminary data.</text>
</comment>
<dbReference type="SUPFAM" id="SSF53850">
    <property type="entry name" value="Periplasmic binding protein-like II"/>
    <property type="match status" value="1"/>
</dbReference>
<reference evidence="5 6" key="1">
    <citation type="submission" date="2023-06" db="EMBL/GenBank/DDBJ databases">
        <title>Cellulomonas sp. MW4 Whole genome sequence.</title>
        <authorList>
            <person name="Park S."/>
        </authorList>
    </citation>
    <scope>NUCLEOTIDE SEQUENCE [LARGE SCALE GENOMIC DNA]</scope>
    <source>
        <strain evidence="5 6">MW4</strain>
    </source>
</reference>
<dbReference type="CDD" id="cd13538">
    <property type="entry name" value="PBP2_ModA_like_1"/>
    <property type="match status" value="1"/>
</dbReference>
<dbReference type="NCBIfam" id="TIGR01256">
    <property type="entry name" value="modA"/>
    <property type="match status" value="1"/>
</dbReference>
<feature type="signal peptide" evidence="4">
    <location>
        <begin position="1"/>
        <end position="30"/>
    </location>
</feature>
<proteinExistence type="inferred from homology"/>
<name>A0ABT7SD36_9CELL</name>
<comment type="similarity">
    <text evidence="1">Belongs to the bacterial solute-binding protein ModA family.</text>
</comment>